<reference evidence="1" key="1">
    <citation type="submission" date="2021-03" db="EMBL/GenBank/DDBJ databases">
        <title>Comparative genomics and phylogenomic investigation of the class Geoglossomycetes provide insights into ecological specialization and systematics.</title>
        <authorList>
            <person name="Melie T."/>
            <person name="Pirro S."/>
            <person name="Miller A.N."/>
            <person name="Quandt A."/>
        </authorList>
    </citation>
    <scope>NUCLEOTIDE SEQUENCE</scope>
    <source>
        <strain evidence="1">CAQ_001_2017</strain>
    </source>
</reference>
<keyword evidence="2" id="KW-1185">Reference proteome</keyword>
<protein>
    <submittedName>
        <fullName evidence="1">Uncharacterized protein</fullName>
    </submittedName>
</protein>
<feature type="non-terminal residue" evidence="1">
    <location>
        <position position="1"/>
    </location>
</feature>
<proteinExistence type="predicted"/>
<dbReference type="Proteomes" id="UP000750711">
    <property type="component" value="Unassembled WGS sequence"/>
</dbReference>
<name>A0A9P8RSW6_9PEZI</name>
<evidence type="ECO:0000313" key="1">
    <source>
        <dbReference type="EMBL" id="KAH0564992.1"/>
    </source>
</evidence>
<comment type="caution">
    <text evidence="1">The sequence shown here is derived from an EMBL/GenBank/DDBJ whole genome shotgun (WGS) entry which is preliminary data.</text>
</comment>
<evidence type="ECO:0000313" key="2">
    <source>
        <dbReference type="Proteomes" id="UP000750711"/>
    </source>
</evidence>
<sequence length="61" mass="6694">SANAAQVSILRSANKAQETILNARKRQLAGKRKVTQGHFMLTTSEIRDKVLEAEVESAAKK</sequence>
<dbReference type="AlphaFoldDB" id="A0A9P8RSW6"/>
<organism evidence="1 2">
    <name type="scientific">Trichoglossum hirsutum</name>
    <dbReference type="NCBI Taxonomy" id="265104"/>
    <lineage>
        <taxon>Eukaryota</taxon>
        <taxon>Fungi</taxon>
        <taxon>Dikarya</taxon>
        <taxon>Ascomycota</taxon>
        <taxon>Pezizomycotina</taxon>
        <taxon>Geoglossomycetes</taxon>
        <taxon>Geoglossales</taxon>
        <taxon>Geoglossaceae</taxon>
        <taxon>Trichoglossum</taxon>
    </lineage>
</organism>
<accession>A0A9P8RSW6</accession>
<gene>
    <name evidence="1" type="ORF">GP486_001624</name>
</gene>
<dbReference type="EMBL" id="JAGHQM010000151">
    <property type="protein sequence ID" value="KAH0564992.1"/>
    <property type="molecule type" value="Genomic_DNA"/>
</dbReference>